<dbReference type="InterPro" id="IPR006102">
    <property type="entry name" value="Ig-like_GH2"/>
</dbReference>
<dbReference type="PANTHER" id="PTHR42732">
    <property type="entry name" value="BETA-GALACTOSIDASE"/>
    <property type="match status" value="1"/>
</dbReference>
<keyword evidence="1" id="KW-0378">Hydrolase</keyword>
<evidence type="ECO:0000259" key="4">
    <source>
        <dbReference type="Pfam" id="PF00703"/>
    </source>
</evidence>
<dbReference type="SUPFAM" id="SSF49303">
    <property type="entry name" value="beta-Galactosidase/glucuronidase domain"/>
    <property type="match status" value="1"/>
</dbReference>
<dbReference type="Gene3D" id="2.60.120.260">
    <property type="entry name" value="Galactose-binding domain-like"/>
    <property type="match status" value="1"/>
</dbReference>
<dbReference type="Pfam" id="PF00703">
    <property type="entry name" value="Glyco_hydro_2"/>
    <property type="match status" value="1"/>
</dbReference>
<feature type="region of interest" description="Disordered" evidence="3">
    <location>
        <begin position="1"/>
        <end position="43"/>
    </location>
</feature>
<evidence type="ECO:0000256" key="1">
    <source>
        <dbReference type="ARBA" id="ARBA00022801"/>
    </source>
</evidence>
<dbReference type="RefSeq" id="WP_005581545.1">
    <property type="nucleotide sequence ID" value="NZ_FORO01000015.1"/>
</dbReference>
<dbReference type="GO" id="GO:0005975">
    <property type="term" value="P:carbohydrate metabolic process"/>
    <property type="evidence" value="ECO:0007669"/>
    <property type="project" value="InterPro"/>
</dbReference>
<dbReference type="AlphaFoldDB" id="A0A1I3NY47"/>
<dbReference type="InterPro" id="IPR036156">
    <property type="entry name" value="Beta-gal/glucu_dom_sf"/>
</dbReference>
<feature type="compositionally biased region" description="Basic and acidic residues" evidence="3">
    <location>
        <begin position="30"/>
        <end position="41"/>
    </location>
</feature>
<evidence type="ECO:0000256" key="3">
    <source>
        <dbReference type="SAM" id="MobiDB-lite"/>
    </source>
</evidence>
<dbReference type="Gene3D" id="2.60.40.10">
    <property type="entry name" value="Immunoglobulins"/>
    <property type="match status" value="1"/>
</dbReference>
<dbReference type="InterPro" id="IPR013783">
    <property type="entry name" value="Ig-like_fold"/>
</dbReference>
<sequence length="632" mass="67850">MTDEWSGGRVIDRERDGPPAVESWQPVSVPDRRPEFGDAGERGPIAYKTTIEEPRSSDDERAWLAVRGGYGRTTVWLDGERRGESAFGFVPVRFTFDPGQSSELIVVCEPPDAFTGIRGTDEVPSSLSTPSIRWGVDVESRPAAFIRRLETRPRLQHRDDDSTYGVLDIELEVDAGVAIDDAIRLTVRPNERGGSATMERVPVTAAAGERTTVSRTVELRDPSLWWPRGYGHQHRYSVRAKLGDDAAERLVGFRRVERDDEGLLVNGQRVRARGFTRLPGGDPVDDVTRALEANATLIRARAHVPDPAFHAACDEAGLLVWQDLPASGPEFAAGVADVVERGRELAATLAEEYGSHPSIVLYGAQDEPAAPFDAPVGSGITGRLAVRYRAWRTSVERQPAEEIAEAFPDDTPVVPVTGPVGTDPDGAHLSTGWEYLEASDLPWLLETYPSLVEVVGGLDAGSLVADADPAGVPGLNEDALARHETDPEASRIYQARTLKRGIETLRREGCGIFATAPIRDVAQGGGMGVTAADGEPKPAYEPVSDALEPVQAVLDEPPASGRAIGITVCNDTPAVLEATVEWAAGEESGEETLLADALGTSDAGALTVPADADVVELTVVADDRAATNRYRL</sequence>
<evidence type="ECO:0000313" key="6">
    <source>
        <dbReference type="Proteomes" id="UP000182829"/>
    </source>
</evidence>
<dbReference type="InterPro" id="IPR008979">
    <property type="entry name" value="Galactose-bd-like_sf"/>
</dbReference>
<name>A0A1I3NY47_9EURY</name>
<gene>
    <name evidence="5" type="ORF">SAMN05443661_11559</name>
</gene>
<dbReference type="OrthoDB" id="38162at2157"/>
<proteinExistence type="predicted"/>
<dbReference type="EMBL" id="FORO01000015">
    <property type="protein sequence ID" value="SFJ14213.1"/>
    <property type="molecule type" value="Genomic_DNA"/>
</dbReference>
<dbReference type="Gene3D" id="3.20.20.80">
    <property type="entry name" value="Glycosidases"/>
    <property type="match status" value="1"/>
</dbReference>
<organism evidence="5 6">
    <name type="scientific">Natronobacterium gregoryi</name>
    <dbReference type="NCBI Taxonomy" id="44930"/>
    <lineage>
        <taxon>Archaea</taxon>
        <taxon>Methanobacteriati</taxon>
        <taxon>Methanobacteriota</taxon>
        <taxon>Stenosarchaea group</taxon>
        <taxon>Halobacteria</taxon>
        <taxon>Halobacteriales</taxon>
        <taxon>Natrialbaceae</taxon>
        <taxon>Natronobacterium</taxon>
    </lineage>
</organism>
<reference evidence="5 6" key="1">
    <citation type="submission" date="2016-10" db="EMBL/GenBank/DDBJ databases">
        <authorList>
            <person name="de Groot N.N."/>
        </authorList>
    </citation>
    <scope>NUCLEOTIDE SEQUENCE [LARGE SCALE GENOMIC DNA]</scope>
    <source>
        <strain evidence="5 6">SP2</strain>
    </source>
</reference>
<keyword evidence="2" id="KW-0326">Glycosidase</keyword>
<dbReference type="SUPFAM" id="SSF51445">
    <property type="entry name" value="(Trans)glycosidases"/>
    <property type="match status" value="1"/>
</dbReference>
<dbReference type="InterPro" id="IPR051913">
    <property type="entry name" value="GH2_Domain-Containing"/>
</dbReference>
<feature type="domain" description="Glycoside hydrolase family 2 immunoglobulin-like beta-sandwich" evidence="4">
    <location>
        <begin position="153"/>
        <end position="254"/>
    </location>
</feature>
<evidence type="ECO:0000256" key="2">
    <source>
        <dbReference type="ARBA" id="ARBA00023295"/>
    </source>
</evidence>
<dbReference type="OMA" id="DAYFEPL"/>
<dbReference type="SUPFAM" id="SSF49785">
    <property type="entry name" value="Galactose-binding domain-like"/>
    <property type="match status" value="1"/>
</dbReference>
<dbReference type="GO" id="GO:0004553">
    <property type="term" value="F:hydrolase activity, hydrolyzing O-glycosyl compounds"/>
    <property type="evidence" value="ECO:0007669"/>
    <property type="project" value="InterPro"/>
</dbReference>
<accession>A0A1I3NY47</accession>
<dbReference type="GeneID" id="14207826"/>
<dbReference type="InterPro" id="IPR017853">
    <property type="entry name" value="GH"/>
</dbReference>
<evidence type="ECO:0000313" key="5">
    <source>
        <dbReference type="EMBL" id="SFJ14213.1"/>
    </source>
</evidence>
<dbReference type="Proteomes" id="UP000182829">
    <property type="component" value="Unassembled WGS sequence"/>
</dbReference>
<protein>
    <submittedName>
        <fullName evidence="5">Beta-mannosidase</fullName>
    </submittedName>
</protein>
<dbReference type="PANTHER" id="PTHR42732:SF1">
    <property type="entry name" value="BETA-MANNOSIDASE"/>
    <property type="match status" value="1"/>
</dbReference>